<dbReference type="Gene3D" id="1.10.10.10">
    <property type="entry name" value="Winged helix-like DNA-binding domain superfamily/Winged helix DNA-binding domain"/>
    <property type="match status" value="1"/>
</dbReference>
<dbReference type="InterPro" id="IPR036388">
    <property type="entry name" value="WH-like_DNA-bd_sf"/>
</dbReference>
<evidence type="ECO:0000313" key="6">
    <source>
        <dbReference type="EMBL" id="MDR0184588.1"/>
    </source>
</evidence>
<dbReference type="InterPro" id="IPR001867">
    <property type="entry name" value="OmpR/PhoB-type_DNA-bd"/>
</dbReference>
<dbReference type="RefSeq" id="WP_309263702.1">
    <property type="nucleotide sequence ID" value="NZ_JARUHG010000006.1"/>
</dbReference>
<proteinExistence type="predicted"/>
<dbReference type="InterPro" id="IPR019734">
    <property type="entry name" value="TPR_rpt"/>
</dbReference>
<dbReference type="PROSITE" id="PS51755">
    <property type="entry name" value="OMPR_PHOB"/>
    <property type="match status" value="1"/>
</dbReference>
<evidence type="ECO:0000256" key="4">
    <source>
        <dbReference type="SAM" id="Phobius"/>
    </source>
</evidence>
<dbReference type="InterPro" id="IPR011990">
    <property type="entry name" value="TPR-like_helical_dom_sf"/>
</dbReference>
<feature type="transmembrane region" description="Helical" evidence="4">
    <location>
        <begin position="116"/>
        <end position="137"/>
    </location>
</feature>
<accession>A0ABU1CI03</accession>
<feature type="repeat" description="TPR" evidence="2">
    <location>
        <begin position="230"/>
        <end position="263"/>
    </location>
</feature>
<dbReference type="SUPFAM" id="SSF46894">
    <property type="entry name" value="C-terminal effector domain of the bipartite response regulators"/>
    <property type="match status" value="1"/>
</dbReference>
<evidence type="ECO:0000256" key="1">
    <source>
        <dbReference type="ARBA" id="ARBA00023125"/>
    </source>
</evidence>
<protein>
    <submittedName>
        <fullName evidence="6">Winged helix-turn-helix domain-containing protein</fullName>
    </submittedName>
</protein>
<reference evidence="6 7" key="1">
    <citation type="submission" date="2023-04" db="EMBL/GenBank/DDBJ databases">
        <title>Lysobacter sp. strain UC isolated from soil sample.</title>
        <authorList>
            <person name="Choksket S."/>
            <person name="Harshvardhan F."/>
            <person name="Rana R."/>
            <person name="Patil P.B."/>
            <person name="Korpole S."/>
        </authorList>
    </citation>
    <scope>NUCLEOTIDE SEQUENCE [LARGE SCALE GENOMIC DNA]</scope>
    <source>
        <strain evidence="6 7">UC</strain>
    </source>
</reference>
<keyword evidence="4" id="KW-1133">Transmembrane helix</keyword>
<dbReference type="SUPFAM" id="SSF48452">
    <property type="entry name" value="TPR-like"/>
    <property type="match status" value="2"/>
</dbReference>
<keyword evidence="7" id="KW-1185">Reference proteome</keyword>
<dbReference type="CDD" id="cd00383">
    <property type="entry name" value="trans_reg_C"/>
    <property type="match status" value="1"/>
</dbReference>
<keyword evidence="1 3" id="KW-0238">DNA-binding</keyword>
<keyword evidence="4" id="KW-0472">Membrane</keyword>
<dbReference type="Pfam" id="PF00486">
    <property type="entry name" value="Trans_reg_C"/>
    <property type="match status" value="1"/>
</dbReference>
<dbReference type="EMBL" id="JARUHG010000006">
    <property type="protein sequence ID" value="MDR0184588.1"/>
    <property type="molecule type" value="Genomic_DNA"/>
</dbReference>
<evidence type="ECO:0000256" key="2">
    <source>
        <dbReference type="PROSITE-ProRule" id="PRU00339"/>
    </source>
</evidence>
<feature type="domain" description="OmpR/PhoB-type" evidence="5">
    <location>
        <begin position="1"/>
        <end position="99"/>
    </location>
</feature>
<dbReference type="Proteomes" id="UP001233535">
    <property type="component" value="Unassembled WGS sequence"/>
</dbReference>
<sequence>MTRFRLDDLAIDVPRQRVERDGLPLDVSGLSFRLLEYLLEQGQRVVGFDELIERVWAPAVVNEETVTQRVRLLRQALGDDGRNPRYLRSVRGRGYQLCAMPSRVDESRADAKPRRFALRGVVLACIALGLLAAAIVGSKQRSTDARPASPPSALLQRAAYYAGIGQRDDNERAIALYRQRLQEAPDDREAMIGLSRAFSADACLYNGDAAQLDRAQAMAERVIAADSRNAAAHVALGYSYDCRGRIDDALRGYERALSLEPSNDAARASAAYLYERRGRLADALAANLAVRDPSRARFLPIQIAGNLDLLGYTAAAESRYRRSFQLYPDNVFSNLAWPAFLMRHGRNAEAQAALDEAMTRGTDHAGLQLLAAELAWLRGDRDAARAAAARAVALRPQGSFPRTVESMLAPVRPPAAALHARAESLRAGLREGSDPVDGLDAALLLETAGDRDAGLAALSQAIAAGYRDAAYLRASPLFAGLRRSPRFGEAVAAVDAAVAREREAVRTRKLDVTAGP</sequence>
<dbReference type="Gene3D" id="1.25.40.10">
    <property type="entry name" value="Tetratricopeptide repeat domain"/>
    <property type="match status" value="2"/>
</dbReference>
<dbReference type="SMART" id="SM00862">
    <property type="entry name" value="Trans_reg_C"/>
    <property type="match status" value="1"/>
</dbReference>
<evidence type="ECO:0000259" key="5">
    <source>
        <dbReference type="PROSITE" id="PS51755"/>
    </source>
</evidence>
<feature type="DNA-binding region" description="OmpR/PhoB-type" evidence="3">
    <location>
        <begin position="1"/>
        <end position="99"/>
    </location>
</feature>
<evidence type="ECO:0000313" key="7">
    <source>
        <dbReference type="Proteomes" id="UP001233535"/>
    </source>
</evidence>
<dbReference type="PROSITE" id="PS50293">
    <property type="entry name" value="TPR_REGION"/>
    <property type="match status" value="1"/>
</dbReference>
<evidence type="ECO:0000256" key="3">
    <source>
        <dbReference type="PROSITE-ProRule" id="PRU01091"/>
    </source>
</evidence>
<keyword evidence="4" id="KW-0812">Transmembrane</keyword>
<gene>
    <name evidence="6" type="ORF">P8609_16615</name>
</gene>
<comment type="caution">
    <text evidence="6">The sequence shown here is derived from an EMBL/GenBank/DDBJ whole genome shotgun (WGS) entry which is preliminary data.</text>
</comment>
<organism evidence="6 7">
    <name type="scientific">Lysobacter arvi</name>
    <dbReference type="NCBI Taxonomy" id="3038776"/>
    <lineage>
        <taxon>Bacteria</taxon>
        <taxon>Pseudomonadati</taxon>
        <taxon>Pseudomonadota</taxon>
        <taxon>Gammaproteobacteria</taxon>
        <taxon>Lysobacterales</taxon>
        <taxon>Lysobacteraceae</taxon>
        <taxon>Lysobacter</taxon>
    </lineage>
</organism>
<keyword evidence="2" id="KW-0802">TPR repeat</keyword>
<dbReference type="PROSITE" id="PS50005">
    <property type="entry name" value="TPR"/>
    <property type="match status" value="1"/>
</dbReference>
<dbReference type="SMART" id="SM00028">
    <property type="entry name" value="TPR"/>
    <property type="match status" value="3"/>
</dbReference>
<name>A0ABU1CI03_9GAMM</name>
<dbReference type="InterPro" id="IPR016032">
    <property type="entry name" value="Sig_transdc_resp-reg_C-effctor"/>
</dbReference>